<proteinExistence type="inferred from homology"/>
<dbReference type="NCBIfam" id="NF005744">
    <property type="entry name" value="PRK07568.1"/>
    <property type="match status" value="1"/>
</dbReference>
<dbReference type="AlphaFoldDB" id="D1AKH6"/>
<dbReference type="InterPro" id="IPR015422">
    <property type="entry name" value="PyrdxlP-dep_Trfase_small"/>
</dbReference>
<dbReference type="GO" id="GO:0008483">
    <property type="term" value="F:transaminase activity"/>
    <property type="evidence" value="ECO:0007669"/>
    <property type="project" value="UniProtKB-KW"/>
</dbReference>
<dbReference type="RefSeq" id="WP_012861686.1">
    <property type="nucleotide sequence ID" value="NC_013517.1"/>
</dbReference>
<reference evidence="9" key="1">
    <citation type="submission" date="2009-09" db="EMBL/GenBank/DDBJ databases">
        <title>The complete chromosome of Sebaldella termitidis ATCC 33386.</title>
        <authorList>
            <consortium name="US DOE Joint Genome Institute (JGI-PGF)"/>
            <person name="Lucas S."/>
            <person name="Copeland A."/>
            <person name="Lapidus A."/>
            <person name="Glavina del Rio T."/>
            <person name="Dalin E."/>
            <person name="Tice H."/>
            <person name="Bruce D."/>
            <person name="Goodwin L."/>
            <person name="Pitluck S."/>
            <person name="Kyrpides N."/>
            <person name="Mavromatis K."/>
            <person name="Ivanova N."/>
            <person name="Mikhailova N."/>
            <person name="Sims D."/>
            <person name="Meincke L."/>
            <person name="Brettin T."/>
            <person name="Detter J.C."/>
            <person name="Han C."/>
            <person name="Larimer F."/>
            <person name="Land M."/>
            <person name="Hauser L."/>
            <person name="Markowitz V."/>
            <person name="Cheng J.F."/>
            <person name="Hugenholtz P."/>
            <person name="Woyke T."/>
            <person name="Wu D."/>
            <person name="Eisen J.A."/>
        </authorList>
    </citation>
    <scope>NUCLEOTIDE SEQUENCE [LARGE SCALE GENOMIC DNA]</scope>
    <source>
        <strain evidence="9">ATCC 33386 / NCTC 11300</strain>
    </source>
</reference>
<dbReference type="STRING" id="526218.Sterm_2238"/>
<dbReference type="PRINTS" id="PR00753">
    <property type="entry name" value="ACCSYNTHASE"/>
</dbReference>
<protein>
    <recommendedName>
        <fullName evidence="6">Aminotransferase</fullName>
        <ecNumber evidence="6">2.6.1.-</ecNumber>
    </recommendedName>
</protein>
<dbReference type="Pfam" id="PF00155">
    <property type="entry name" value="Aminotran_1_2"/>
    <property type="match status" value="1"/>
</dbReference>
<dbReference type="Gene3D" id="3.40.640.10">
    <property type="entry name" value="Type I PLP-dependent aspartate aminotransferase-like (Major domain)"/>
    <property type="match status" value="1"/>
</dbReference>
<dbReference type="HOGENOM" id="CLU_017584_4_3_0"/>
<dbReference type="InterPro" id="IPR015424">
    <property type="entry name" value="PyrdxlP-dep_Trfase"/>
</dbReference>
<dbReference type="InterPro" id="IPR015421">
    <property type="entry name" value="PyrdxlP-dep_Trfase_major"/>
</dbReference>
<dbReference type="InterPro" id="IPR050596">
    <property type="entry name" value="AspAT/PAT-like"/>
</dbReference>
<evidence type="ECO:0000313" key="9">
    <source>
        <dbReference type="Proteomes" id="UP000000845"/>
    </source>
</evidence>
<organism evidence="8 9">
    <name type="scientific">Sebaldella termitidis (strain ATCC 33386 / NCTC 11300)</name>
    <dbReference type="NCBI Taxonomy" id="526218"/>
    <lineage>
        <taxon>Bacteria</taxon>
        <taxon>Fusobacteriati</taxon>
        <taxon>Fusobacteriota</taxon>
        <taxon>Fusobacteriia</taxon>
        <taxon>Fusobacteriales</taxon>
        <taxon>Leptotrichiaceae</taxon>
        <taxon>Sebaldella</taxon>
    </lineage>
</organism>
<name>D1AKH6_SEBTE</name>
<evidence type="ECO:0000256" key="4">
    <source>
        <dbReference type="ARBA" id="ARBA00022679"/>
    </source>
</evidence>
<evidence type="ECO:0000256" key="3">
    <source>
        <dbReference type="ARBA" id="ARBA00022576"/>
    </source>
</evidence>
<comment type="cofactor">
    <cofactor evidence="1 6">
        <name>pyridoxal 5'-phosphate</name>
        <dbReference type="ChEBI" id="CHEBI:597326"/>
    </cofactor>
</comment>
<dbReference type="GO" id="GO:0006520">
    <property type="term" value="P:amino acid metabolic process"/>
    <property type="evidence" value="ECO:0007669"/>
    <property type="project" value="InterPro"/>
</dbReference>
<evidence type="ECO:0000256" key="5">
    <source>
        <dbReference type="ARBA" id="ARBA00022898"/>
    </source>
</evidence>
<dbReference type="EC" id="2.6.1.-" evidence="6"/>
<dbReference type="GO" id="GO:0030170">
    <property type="term" value="F:pyridoxal phosphate binding"/>
    <property type="evidence" value="ECO:0007669"/>
    <property type="project" value="InterPro"/>
</dbReference>
<evidence type="ECO:0000259" key="7">
    <source>
        <dbReference type="Pfam" id="PF00155"/>
    </source>
</evidence>
<gene>
    <name evidence="8" type="ordered locus">Sterm_2238</name>
</gene>
<keyword evidence="3 6" id="KW-0032">Aminotransferase</keyword>
<dbReference type="PANTHER" id="PTHR46383">
    <property type="entry name" value="ASPARTATE AMINOTRANSFERASE"/>
    <property type="match status" value="1"/>
</dbReference>
<dbReference type="PROSITE" id="PS00105">
    <property type="entry name" value="AA_TRANSFER_CLASS_1"/>
    <property type="match status" value="1"/>
</dbReference>
<evidence type="ECO:0000256" key="6">
    <source>
        <dbReference type="RuleBase" id="RU000481"/>
    </source>
</evidence>
<accession>D1AKH6</accession>
<dbReference type="InterPro" id="IPR004838">
    <property type="entry name" value="NHTrfase_class1_PyrdxlP-BS"/>
</dbReference>
<dbReference type="InterPro" id="IPR004839">
    <property type="entry name" value="Aminotransferase_I/II_large"/>
</dbReference>
<keyword evidence="4 6" id="KW-0808">Transferase</keyword>
<dbReference type="SUPFAM" id="SSF53383">
    <property type="entry name" value="PLP-dependent transferases"/>
    <property type="match status" value="1"/>
</dbReference>
<keyword evidence="5" id="KW-0663">Pyridoxal phosphate</keyword>
<keyword evidence="9" id="KW-1185">Reference proteome</keyword>
<reference evidence="8 9" key="2">
    <citation type="journal article" date="2010" name="Stand. Genomic Sci.">
        <title>Complete genome sequence of Sebaldella termitidis type strain (NCTC 11300).</title>
        <authorList>
            <person name="Harmon-Smith M."/>
            <person name="Celia L."/>
            <person name="Chertkov O."/>
            <person name="Lapidus A."/>
            <person name="Copeland A."/>
            <person name="Glavina Del Rio T."/>
            <person name="Nolan M."/>
            <person name="Lucas S."/>
            <person name="Tice H."/>
            <person name="Cheng J.F."/>
            <person name="Han C."/>
            <person name="Detter J.C."/>
            <person name="Bruce D."/>
            <person name="Goodwin L."/>
            <person name="Pitluck S."/>
            <person name="Pati A."/>
            <person name="Liolios K."/>
            <person name="Ivanova N."/>
            <person name="Mavromatis K."/>
            <person name="Mikhailova N."/>
            <person name="Chen A."/>
            <person name="Palaniappan K."/>
            <person name="Land M."/>
            <person name="Hauser L."/>
            <person name="Chang Y.J."/>
            <person name="Jeffries C.D."/>
            <person name="Brettin T."/>
            <person name="Goker M."/>
            <person name="Beck B."/>
            <person name="Bristow J."/>
            <person name="Eisen J.A."/>
            <person name="Markowitz V."/>
            <person name="Hugenholtz P."/>
            <person name="Kyrpides N.C."/>
            <person name="Klenk H.P."/>
            <person name="Chen F."/>
        </authorList>
    </citation>
    <scope>NUCLEOTIDE SEQUENCE [LARGE SCALE GENOMIC DNA]</scope>
    <source>
        <strain evidence="9">ATCC 33386 / NCTC 11300</strain>
    </source>
</reference>
<dbReference type="Gene3D" id="3.90.1150.10">
    <property type="entry name" value="Aspartate Aminotransferase, domain 1"/>
    <property type="match status" value="1"/>
</dbReference>
<dbReference type="EMBL" id="CP001739">
    <property type="protein sequence ID" value="ACZ09092.1"/>
    <property type="molecule type" value="Genomic_DNA"/>
</dbReference>
<evidence type="ECO:0000256" key="2">
    <source>
        <dbReference type="ARBA" id="ARBA00007441"/>
    </source>
</evidence>
<sequence length="396" mass="45461">MKFSQRILSMQYSPIRKLVPYADEAMKSGVKVYQLHIGQPDVQTPDSFFEGLHNYKEKIIKYANSRGINELLETFSKSYHKMGINLDPEDMLITHGGSEALMFTLASICNPGEEVLVPEPYYSNYESFLRSADAKLVPIETKLENNYHLPAKEEIEKLITPRTKAIMFSNPSNPTGTVLTLKEMEMIVEIAQKHDLFIISDEVYRQFIYDDIEYKSFLNMEGVEDRVILIDSISKHYSACGARIGVIASKNKDFINLALKLCQARLSVSTIEQFASANLINTIDTYLSEVKLEYKVRRDLLYNHLNEIEGVTCYKPDSAFYIFAELPVDNIEDFVIWLLTEFRYENQTLMFAPGPGFYSTPNKGLREGRFSFCTHNLTEIENGMKVLKEALKVYKK</sequence>
<comment type="similarity">
    <text evidence="2 6">Belongs to the class-I pyridoxal-phosphate-dependent aminotransferase family.</text>
</comment>
<feature type="domain" description="Aminotransferase class I/classII large" evidence="7">
    <location>
        <begin position="33"/>
        <end position="343"/>
    </location>
</feature>
<dbReference type="Proteomes" id="UP000000845">
    <property type="component" value="Chromosome"/>
</dbReference>
<evidence type="ECO:0000313" key="8">
    <source>
        <dbReference type="EMBL" id="ACZ09092.1"/>
    </source>
</evidence>
<evidence type="ECO:0000256" key="1">
    <source>
        <dbReference type="ARBA" id="ARBA00001933"/>
    </source>
</evidence>
<dbReference type="KEGG" id="str:Sterm_2238"/>
<dbReference type="eggNOG" id="COG0436">
    <property type="taxonomic scope" value="Bacteria"/>
</dbReference>
<dbReference type="CDD" id="cd00609">
    <property type="entry name" value="AAT_like"/>
    <property type="match status" value="1"/>
</dbReference>